<proteinExistence type="predicted"/>
<dbReference type="InterPro" id="IPR036047">
    <property type="entry name" value="F-box-like_dom_sf"/>
</dbReference>
<dbReference type="InterPro" id="IPR005174">
    <property type="entry name" value="KIB1-4_b-propeller"/>
</dbReference>
<dbReference type="PANTHER" id="PTHR31672">
    <property type="entry name" value="BNACNNG10540D PROTEIN"/>
    <property type="match status" value="1"/>
</dbReference>
<dbReference type="KEGG" id="nta:107814679"/>
<organism evidence="2 3">
    <name type="scientific">Nicotiana tabacum</name>
    <name type="common">Common tobacco</name>
    <dbReference type="NCBI Taxonomy" id="4097"/>
    <lineage>
        <taxon>Eukaryota</taxon>
        <taxon>Viridiplantae</taxon>
        <taxon>Streptophyta</taxon>
        <taxon>Embryophyta</taxon>
        <taxon>Tracheophyta</taxon>
        <taxon>Spermatophyta</taxon>
        <taxon>Magnoliopsida</taxon>
        <taxon>eudicotyledons</taxon>
        <taxon>Gunneridae</taxon>
        <taxon>Pentapetalae</taxon>
        <taxon>asterids</taxon>
        <taxon>lamiids</taxon>
        <taxon>Solanales</taxon>
        <taxon>Solanaceae</taxon>
        <taxon>Nicotianoideae</taxon>
        <taxon>Nicotianeae</taxon>
        <taxon>Nicotiana</taxon>
    </lineage>
</organism>
<reference evidence="3" key="2">
    <citation type="submission" date="2025-08" db="UniProtKB">
        <authorList>
            <consortium name="RefSeq"/>
        </authorList>
    </citation>
    <scope>IDENTIFICATION</scope>
    <source>
        <tissue evidence="3">Leaf</tissue>
    </source>
</reference>
<gene>
    <name evidence="3" type="primary">LOC107814679</name>
</gene>
<dbReference type="PANTHER" id="PTHR31672:SF7">
    <property type="entry name" value="F-BOX DOMAIN-CONTAINING PROTEIN"/>
    <property type="match status" value="1"/>
</dbReference>
<dbReference type="InterPro" id="IPR001810">
    <property type="entry name" value="F-box_dom"/>
</dbReference>
<dbReference type="Pfam" id="PF03478">
    <property type="entry name" value="Beta-prop_KIB1-4"/>
    <property type="match status" value="1"/>
</dbReference>
<feature type="domain" description="F-box" evidence="1">
    <location>
        <begin position="20"/>
        <end position="55"/>
    </location>
</feature>
<dbReference type="CDD" id="cd22157">
    <property type="entry name" value="F-box_AtFBW1-like"/>
    <property type="match status" value="1"/>
</dbReference>
<dbReference type="Proteomes" id="UP000790787">
    <property type="component" value="Chromosome 23"/>
</dbReference>
<dbReference type="Pfam" id="PF00646">
    <property type="entry name" value="F-box"/>
    <property type="match status" value="1"/>
</dbReference>
<reference evidence="2" key="1">
    <citation type="journal article" date="2014" name="Nat. Commun.">
        <title>The tobacco genome sequence and its comparison with those of tomato and potato.</title>
        <authorList>
            <person name="Sierro N."/>
            <person name="Battey J.N."/>
            <person name="Ouadi S."/>
            <person name="Bakaher N."/>
            <person name="Bovet L."/>
            <person name="Willig A."/>
            <person name="Goepfert S."/>
            <person name="Peitsch M.C."/>
            <person name="Ivanov N.V."/>
        </authorList>
    </citation>
    <scope>NUCLEOTIDE SEQUENCE [LARGE SCALE GENOMIC DNA]</scope>
</reference>
<name>A0A1S4C3H1_TOBAC</name>
<accession>A0A1S4C3H1</accession>
<dbReference type="PaxDb" id="4097-A0A1S4C3H1"/>
<dbReference type="SMART" id="SM00256">
    <property type="entry name" value="FBOX"/>
    <property type="match status" value="1"/>
</dbReference>
<dbReference type="RefSeq" id="XP_016495614.1">
    <property type="nucleotide sequence ID" value="XM_016640128.1"/>
</dbReference>
<dbReference type="RefSeq" id="XP_016495614.1">
    <property type="nucleotide sequence ID" value="XM_016640128.2"/>
</dbReference>
<dbReference type="OrthoDB" id="2095648at2759"/>
<dbReference type="InterPro" id="IPR011043">
    <property type="entry name" value="Gal_Oxase/kelch_b-propeller"/>
</dbReference>
<evidence type="ECO:0000259" key="1">
    <source>
        <dbReference type="PROSITE" id="PS50181"/>
    </source>
</evidence>
<evidence type="ECO:0000313" key="3">
    <source>
        <dbReference type="RefSeq" id="XP_016495614.1"/>
    </source>
</evidence>
<sequence length="418" mass="47374">MAFRRNLKRKSSEEDGDSFAFPLDELNQDLLEKILSWLPTSTFLRLTSVSKKWKSAATSPAFHIACSQITSRDPWFYMVDSSSLSSPFVYDSSEMNWKKFLTYPSNFLEKNQKNDSNFLPVAASGGLLCFHNSEKGEFVIFNPVTSTCRKLPLVDYCNTLCAIGMISTQESYKLFLVFGEFPNLSFRVYNSVTNLWEESAIMSRKFSSCPAAESYSTDEEDDDDGRMLYFLGKCGNVIATEIQKTPCKQYSSIITKNGCTGQEILYFLNSNGKVVVCNFAEKYFFEYPRLLPLSHEYSIDLVECVGELLVVVLSEFLETASLRVWKFDEKSWIWNQVLAMPAAISHEFYGKKVDINCTGGDGEKMFVCISNAAGESCRYFLCNLVGNEWTELPACSVDGYNRKFSCAFSFQPRIEASV</sequence>
<dbReference type="STRING" id="4097.A0A1S4C3H1"/>
<dbReference type="InterPro" id="IPR050796">
    <property type="entry name" value="SCF_F-box_component"/>
</dbReference>
<protein>
    <submittedName>
        <fullName evidence="3">F-box only protein 13-like</fullName>
    </submittedName>
</protein>
<dbReference type="OMA" id="PAMSHEW"/>
<evidence type="ECO:0000313" key="2">
    <source>
        <dbReference type="Proteomes" id="UP000790787"/>
    </source>
</evidence>
<dbReference type="Gene3D" id="1.20.1280.50">
    <property type="match status" value="1"/>
</dbReference>
<dbReference type="GO" id="GO:0004842">
    <property type="term" value="F:ubiquitin-protein transferase activity"/>
    <property type="evidence" value="ECO:0000318"/>
    <property type="project" value="GO_Central"/>
</dbReference>
<dbReference type="PROSITE" id="PS50181">
    <property type="entry name" value="FBOX"/>
    <property type="match status" value="1"/>
</dbReference>
<dbReference type="SUPFAM" id="SSF81383">
    <property type="entry name" value="F-box domain"/>
    <property type="match status" value="1"/>
</dbReference>
<dbReference type="GO" id="GO:0031146">
    <property type="term" value="P:SCF-dependent proteasomal ubiquitin-dependent protein catabolic process"/>
    <property type="evidence" value="ECO:0000318"/>
    <property type="project" value="GO_Central"/>
</dbReference>
<dbReference type="SUPFAM" id="SSF50965">
    <property type="entry name" value="Galactose oxidase, central domain"/>
    <property type="match status" value="1"/>
</dbReference>
<dbReference type="AlphaFoldDB" id="A0A1S4C3H1"/>
<keyword evidence="2" id="KW-1185">Reference proteome</keyword>
<dbReference type="GeneID" id="107814679"/>